<feature type="compositionally biased region" description="Basic and acidic residues" evidence="1">
    <location>
        <begin position="269"/>
        <end position="287"/>
    </location>
</feature>
<reference evidence="3 4" key="1">
    <citation type="submission" date="2006-01" db="EMBL/GenBank/DDBJ databases">
        <title>Complete sequence of Rhodopseudomonas palustris HaA2.</title>
        <authorList>
            <consortium name="US DOE Joint Genome Institute"/>
            <person name="Copeland A."/>
            <person name="Lucas S."/>
            <person name="Lapidus A."/>
            <person name="Barry K."/>
            <person name="Detter J.C."/>
            <person name="Glavina T."/>
            <person name="Hammon N."/>
            <person name="Israni S."/>
            <person name="Pitluck S."/>
            <person name="Chain P."/>
            <person name="Malfatti S."/>
            <person name="Shin M."/>
            <person name="Vergez L."/>
            <person name="Schmutz J."/>
            <person name="Larimer F."/>
            <person name="Land M."/>
            <person name="Hauser L."/>
            <person name="Pelletier D.A."/>
            <person name="Kyrpides N."/>
            <person name="Anderson I."/>
            <person name="Oda Y."/>
            <person name="Harwood C.S."/>
            <person name="Richardson P."/>
        </authorList>
    </citation>
    <scope>NUCLEOTIDE SEQUENCE [LARGE SCALE GENOMIC DNA]</scope>
    <source>
        <strain evidence="3 4">HaA2</strain>
    </source>
</reference>
<dbReference type="InterPro" id="IPR001309">
    <property type="entry name" value="Pept_C14_p20"/>
</dbReference>
<dbReference type="EMBL" id="CP000250">
    <property type="protein sequence ID" value="ABD08196.1"/>
    <property type="molecule type" value="Genomic_DNA"/>
</dbReference>
<feature type="domain" description="Caspase family p20" evidence="2">
    <location>
        <begin position="24"/>
        <end position="157"/>
    </location>
</feature>
<sequence>MERWAIGIALAVVAALWLSPARAEKRVALVIGNSGYQNVSRLDNPKNDAVLMAETLSVIGFTLVGGRAQLDLDKPSLDSAVQNFGRQIQGADVALFYFAGHGVQISGANYLVPVNANPTREADVDFQMVDVNVVLRQMQAAGTRLKIVILDACRNNPFGARGLRSSEGGLAQMRAPDGTLISYATQPGSVALDGGDGHSPYTRALAATVKRAGLDLFQTFNQVGLAVMRATGGAQQPWVSSSPIDGTFYFVAPALPLPPASPSPMQEARLSETPRRDPDRAPLTDAGALRELRDRLYERNFDPDVPDDKAGLRTAIAKFQEKAALPQTGEATEGVLARLRQTDDLKPWGSIVYDPDNEKWGMSWNHASRKAAVSDAGAKCSGAPCKVELSFYGQRCGAFAVSAMAWSLVDRDSVQAAKDAALSACGKSGKPCRVIGAVCADGSGR</sequence>
<name>Q2IUB4_RHOP2</name>
<dbReference type="Proteomes" id="UP000008809">
    <property type="component" value="Chromosome"/>
</dbReference>
<dbReference type="HOGENOM" id="CLU_032625_0_0_5"/>
<dbReference type="SUPFAM" id="SSF52129">
    <property type="entry name" value="Caspase-like"/>
    <property type="match status" value="1"/>
</dbReference>
<dbReference type="GO" id="GO:0006508">
    <property type="term" value="P:proteolysis"/>
    <property type="evidence" value="ECO:0007669"/>
    <property type="project" value="InterPro"/>
</dbReference>
<feature type="region of interest" description="Disordered" evidence="1">
    <location>
        <begin position="259"/>
        <end position="287"/>
    </location>
</feature>
<dbReference type="eggNOG" id="COG4249">
    <property type="taxonomic scope" value="Bacteria"/>
</dbReference>
<dbReference type="PROSITE" id="PS50208">
    <property type="entry name" value="CASPASE_P20"/>
    <property type="match status" value="1"/>
</dbReference>
<gene>
    <name evidence="3" type="ordered locus">RPB_3501</name>
</gene>
<dbReference type="InterPro" id="IPR029030">
    <property type="entry name" value="Caspase-like_dom_sf"/>
</dbReference>
<dbReference type="GO" id="GO:0004197">
    <property type="term" value="F:cysteine-type endopeptidase activity"/>
    <property type="evidence" value="ECO:0007669"/>
    <property type="project" value="InterPro"/>
</dbReference>
<dbReference type="InterPro" id="IPR036365">
    <property type="entry name" value="PGBD-like_sf"/>
</dbReference>
<dbReference type="Pfam" id="PF00656">
    <property type="entry name" value="Peptidase_C14"/>
    <property type="match status" value="1"/>
</dbReference>
<evidence type="ECO:0000313" key="3">
    <source>
        <dbReference type="EMBL" id="ABD08196.1"/>
    </source>
</evidence>
<dbReference type="OrthoDB" id="9816009at2"/>
<dbReference type="KEGG" id="rpb:RPB_3501"/>
<dbReference type="Gene3D" id="3.40.50.1460">
    <property type="match status" value="1"/>
</dbReference>
<dbReference type="AlphaFoldDB" id="Q2IUB4"/>
<dbReference type="InterPro" id="IPR011600">
    <property type="entry name" value="Pept_C14_caspase"/>
</dbReference>
<dbReference type="InterPro" id="IPR052039">
    <property type="entry name" value="Caspase-related_regulators"/>
</dbReference>
<evidence type="ECO:0000313" key="4">
    <source>
        <dbReference type="Proteomes" id="UP000008809"/>
    </source>
</evidence>
<evidence type="ECO:0000256" key="1">
    <source>
        <dbReference type="SAM" id="MobiDB-lite"/>
    </source>
</evidence>
<dbReference type="PANTHER" id="PTHR22576">
    <property type="entry name" value="MUCOSA ASSOCIATED LYMPHOID TISSUE LYMPHOMA TRANSLOCATION PROTEIN 1/PARACASPASE"/>
    <property type="match status" value="1"/>
</dbReference>
<protein>
    <submittedName>
        <fullName evidence="3">Peptidase C14, caspase catalytic subunit p20</fullName>
    </submittedName>
</protein>
<organism evidence="3 4">
    <name type="scientific">Rhodopseudomonas palustris (strain HaA2)</name>
    <dbReference type="NCBI Taxonomy" id="316058"/>
    <lineage>
        <taxon>Bacteria</taxon>
        <taxon>Pseudomonadati</taxon>
        <taxon>Pseudomonadota</taxon>
        <taxon>Alphaproteobacteria</taxon>
        <taxon>Hyphomicrobiales</taxon>
        <taxon>Nitrobacteraceae</taxon>
        <taxon>Rhodopseudomonas</taxon>
    </lineage>
</organism>
<dbReference type="SUPFAM" id="SSF47090">
    <property type="entry name" value="PGBD-like"/>
    <property type="match status" value="1"/>
</dbReference>
<proteinExistence type="predicted"/>
<keyword evidence="4" id="KW-1185">Reference proteome</keyword>
<accession>Q2IUB4</accession>
<dbReference type="RefSeq" id="WP_011442380.1">
    <property type="nucleotide sequence ID" value="NC_007778.1"/>
</dbReference>
<dbReference type="PANTHER" id="PTHR22576:SF37">
    <property type="entry name" value="MUCOSA-ASSOCIATED LYMPHOID TISSUE LYMPHOMA TRANSLOCATION PROTEIN 1"/>
    <property type="match status" value="1"/>
</dbReference>
<dbReference type="InterPro" id="IPR025240">
    <property type="entry name" value="DUF4189"/>
</dbReference>
<dbReference type="Pfam" id="PF13827">
    <property type="entry name" value="DUF4189"/>
    <property type="match status" value="1"/>
</dbReference>
<evidence type="ECO:0000259" key="2">
    <source>
        <dbReference type="PROSITE" id="PS50208"/>
    </source>
</evidence>